<evidence type="ECO:0000256" key="4">
    <source>
        <dbReference type="ARBA" id="ARBA00008269"/>
    </source>
</evidence>
<evidence type="ECO:0000256" key="1">
    <source>
        <dbReference type="ARBA" id="ARBA00000707"/>
    </source>
</evidence>
<dbReference type="Pfam" id="PF00443">
    <property type="entry name" value="UCH"/>
    <property type="match status" value="1"/>
</dbReference>
<dbReference type="PANTHER" id="PTHR21646:SF86">
    <property type="entry name" value="UBIQUITIN CARBOXYL-TERMINAL HYDROLASE"/>
    <property type="match status" value="1"/>
</dbReference>
<dbReference type="Gene3D" id="3.30.2230.10">
    <property type="entry name" value="DUSP-like"/>
    <property type="match status" value="2"/>
</dbReference>
<dbReference type="Gene3D" id="3.90.70.10">
    <property type="entry name" value="Cysteine proteinases"/>
    <property type="match status" value="2"/>
</dbReference>
<evidence type="ECO:0000259" key="15">
    <source>
        <dbReference type="PROSITE" id="PS50235"/>
    </source>
</evidence>
<feature type="domain" description="UBP-type" evidence="16">
    <location>
        <begin position="7"/>
        <end position="117"/>
    </location>
</feature>
<evidence type="ECO:0000313" key="19">
    <source>
        <dbReference type="RefSeq" id="XP_022242946.1"/>
    </source>
</evidence>
<dbReference type="InterPro" id="IPR006615">
    <property type="entry name" value="Pept_C19_DUSP"/>
</dbReference>
<organism evidence="18 19">
    <name type="scientific">Limulus polyphemus</name>
    <name type="common">Atlantic horseshoe crab</name>
    <dbReference type="NCBI Taxonomy" id="6850"/>
    <lineage>
        <taxon>Eukaryota</taxon>
        <taxon>Metazoa</taxon>
        <taxon>Ecdysozoa</taxon>
        <taxon>Arthropoda</taxon>
        <taxon>Chelicerata</taxon>
        <taxon>Merostomata</taxon>
        <taxon>Xiphosura</taxon>
        <taxon>Limulidae</taxon>
        <taxon>Limulus</taxon>
    </lineage>
</organism>
<feature type="compositionally biased region" description="Polar residues" evidence="14">
    <location>
        <begin position="357"/>
        <end position="367"/>
    </location>
</feature>
<feature type="compositionally biased region" description="Polar residues" evidence="14">
    <location>
        <begin position="290"/>
        <end position="301"/>
    </location>
</feature>
<dbReference type="CDD" id="cd02674">
    <property type="entry name" value="Peptidase_C19R"/>
    <property type="match status" value="1"/>
</dbReference>
<proteinExistence type="inferred from homology"/>
<feature type="domain" description="USP" evidence="15">
    <location>
        <begin position="142"/>
        <end position="701"/>
    </location>
</feature>
<dbReference type="Pfam" id="PF06337">
    <property type="entry name" value="DUSP"/>
    <property type="match status" value="2"/>
</dbReference>
<sequence length="1005" mass="112457">MAVSQYSTCPHITIVGDYTKEDIIKKQELNRCDSCLIPGPYLWVCLHRDCLYVGCGEASVDHSSKHFKEKPDHSLTLNLTTLRVWCYLCECEVFLENNDPPLPGMITGPMRHISSSKVYVADPDTDDEEDDDGQNLKPRGLTGLQNLGNTCYMNSAIQALSNCPQLTNFFLDCTSSVRSDKKPNLAKSYMKLVKEMWHKKRPSYIVPSSVAYGIKMVFPVFRGYGQQDAQEFLRCVMDQLHEELKEPTFEVDSNVSSDCNDDYDSCQGEGPFGRLEDSSQSEAEFETCDSGLSSEKSSCNDESPEARDFVVAEEDVKGIPSGVDYNGASLQQVQLSLNFQPTSDQRDQQENNREGNETASVSQQVSTPEEKRSLGAGDWDRETPSTETAEGHFFQEKKPPPISQRSNRSSEQRRQSNQGIYLGKLQTGAGTRSHGQYGQRERLSPPPQGYSYGSKPPGKRKKSVIYRSVISDIFDGKILSSVQCLTCDTVSTTKETFQDLSLPIPGRDHIYMLHSSLSNQQKGVVACTDAYNSKGWFNWLFGWVLSWFWGPTVSLQDCLAAFFSADELKGDNMYSCEKCKKLRNGIKYSKVLQLPEVLCIHLKRFRHEVMFSSKISSFVSFPLEGLDMSPFLHKNCPRETTTYDLVAAICHHGTASCGHYTAYALNYLNDQWYEFDDQYVTAVDPQVVKNCEAYVLFYRKSSEEIVKKRQRAVELMERSKNEVCGGETINPGLLHFYISKQWVNKFNTFANPGPISNSNFLCPHGGVHPSKASFVEELCTVLSQSVWEYLHDTFGGGPACTHLYVCPCCLADQENLDRRRTQEHDTFVTLNKEFQSLESPTVVYAISMSWFKQWESFVRAKESEPPGPIHNSPICVMRNNQPTLKAGSDYGSLSEEMWRFLLSTYGGGPEIILQQNILTMPTAAAPVVSRSVGSGSMTGVYSSPSLSTKVTISSQVAYTGSSPSLNTPLATVRLSGKRKTISNVSLVTQDGVDTETEKVEETENV</sequence>
<feature type="compositionally biased region" description="Basic and acidic residues" evidence="14">
    <location>
        <begin position="344"/>
        <end position="356"/>
    </location>
</feature>
<dbReference type="InterPro" id="IPR018200">
    <property type="entry name" value="USP_CS"/>
</dbReference>
<keyword evidence="8" id="KW-0479">Metal-binding</keyword>
<dbReference type="PROSITE" id="PS50235">
    <property type="entry name" value="USP_3"/>
    <property type="match status" value="1"/>
</dbReference>
<evidence type="ECO:0000256" key="7">
    <source>
        <dbReference type="ARBA" id="ARBA00022583"/>
    </source>
</evidence>
<evidence type="ECO:0000256" key="2">
    <source>
        <dbReference type="ARBA" id="ARBA00004300"/>
    </source>
</evidence>
<keyword evidence="12" id="KW-0206">Cytoskeleton</keyword>
<gene>
    <name evidence="19 20" type="primary">LOC106460490</name>
</gene>
<dbReference type="InterPro" id="IPR001607">
    <property type="entry name" value="Znf_UBP"/>
</dbReference>
<dbReference type="SMART" id="SM00695">
    <property type="entry name" value="DUSP"/>
    <property type="match status" value="2"/>
</dbReference>
<dbReference type="PROSITE" id="PS51283">
    <property type="entry name" value="DUSP"/>
    <property type="match status" value="2"/>
</dbReference>
<evidence type="ECO:0000259" key="17">
    <source>
        <dbReference type="PROSITE" id="PS51283"/>
    </source>
</evidence>
<dbReference type="RefSeq" id="XP_022242946.1">
    <property type="nucleotide sequence ID" value="XM_022387238.1"/>
</dbReference>
<dbReference type="Pfam" id="PF02148">
    <property type="entry name" value="zf-UBP"/>
    <property type="match status" value="1"/>
</dbReference>
<keyword evidence="10 13" id="KW-0863">Zinc-finger</keyword>
<dbReference type="SUPFAM" id="SSF54001">
    <property type="entry name" value="Cysteine proteinases"/>
    <property type="match status" value="1"/>
</dbReference>
<feature type="region of interest" description="Disordered" evidence="14">
    <location>
        <begin position="252"/>
        <end position="306"/>
    </location>
</feature>
<comment type="subcellular location">
    <subcellularLocation>
        <location evidence="2">Cytoplasm</location>
        <location evidence="2">Cytoskeleton</location>
        <location evidence="2">Microtubule organizing center</location>
        <location evidence="2">Centrosome</location>
    </subcellularLocation>
    <subcellularLocation>
        <location evidence="3">Cytoplasm</location>
        <location evidence="3">Perinuclear region</location>
    </subcellularLocation>
</comment>
<reference evidence="19 20" key="1">
    <citation type="submission" date="2025-05" db="UniProtKB">
        <authorList>
            <consortium name="RefSeq"/>
        </authorList>
    </citation>
    <scope>IDENTIFICATION</scope>
    <source>
        <tissue evidence="19 20">Muscle</tissue>
    </source>
</reference>
<keyword evidence="9" id="KW-0677">Repeat</keyword>
<evidence type="ECO:0000256" key="10">
    <source>
        <dbReference type="ARBA" id="ARBA00022771"/>
    </source>
</evidence>
<evidence type="ECO:0000256" key="11">
    <source>
        <dbReference type="ARBA" id="ARBA00022833"/>
    </source>
</evidence>
<evidence type="ECO:0000256" key="13">
    <source>
        <dbReference type="PROSITE-ProRule" id="PRU00502"/>
    </source>
</evidence>
<keyword evidence="18" id="KW-1185">Reference proteome</keyword>
<evidence type="ECO:0000256" key="5">
    <source>
        <dbReference type="ARBA" id="ARBA00012759"/>
    </source>
</evidence>
<name>A0ABM1SH41_LIMPO</name>
<evidence type="ECO:0000256" key="8">
    <source>
        <dbReference type="ARBA" id="ARBA00022723"/>
    </source>
</evidence>
<feature type="compositionally biased region" description="Basic and acidic residues" evidence="14">
    <location>
        <begin position="368"/>
        <end position="399"/>
    </location>
</feature>
<comment type="similarity">
    <text evidence="4">Belongs to the peptidase C19 family. USP20/USP33 subfamily.</text>
</comment>
<protein>
    <recommendedName>
        <fullName evidence="5">ubiquitinyl hydrolase 1</fullName>
        <ecNumber evidence="5">3.4.19.12</ecNumber>
    </recommendedName>
</protein>
<dbReference type="SUPFAM" id="SSF143791">
    <property type="entry name" value="DUSP-like"/>
    <property type="match status" value="2"/>
</dbReference>
<feature type="region of interest" description="Disordered" evidence="14">
    <location>
        <begin position="342"/>
        <end position="459"/>
    </location>
</feature>
<keyword evidence="6" id="KW-0963">Cytoplasm</keyword>
<dbReference type="Proteomes" id="UP000694941">
    <property type="component" value="Unplaced"/>
</dbReference>
<evidence type="ECO:0000259" key="16">
    <source>
        <dbReference type="PROSITE" id="PS50271"/>
    </source>
</evidence>
<evidence type="ECO:0000256" key="6">
    <source>
        <dbReference type="ARBA" id="ARBA00022490"/>
    </source>
</evidence>
<feature type="domain" description="DUSP" evidence="17">
    <location>
        <begin position="818"/>
        <end position="917"/>
    </location>
</feature>
<dbReference type="InterPro" id="IPR013083">
    <property type="entry name" value="Znf_RING/FYVE/PHD"/>
</dbReference>
<dbReference type="PANTHER" id="PTHR21646">
    <property type="entry name" value="UBIQUITIN CARBOXYL-TERMINAL HYDROLASE"/>
    <property type="match status" value="1"/>
</dbReference>
<dbReference type="InterPro" id="IPR035927">
    <property type="entry name" value="DUSP-like_sf"/>
</dbReference>
<evidence type="ECO:0000313" key="18">
    <source>
        <dbReference type="Proteomes" id="UP000694941"/>
    </source>
</evidence>
<comment type="catalytic activity">
    <reaction evidence="1">
        <text>Thiol-dependent hydrolysis of ester, thioester, amide, peptide and isopeptide bonds formed by the C-terminal Gly of ubiquitin (a 76-residue protein attached to proteins as an intracellular targeting signal).</text>
        <dbReference type="EC" id="3.4.19.12"/>
    </reaction>
</comment>
<dbReference type="InterPro" id="IPR028889">
    <property type="entry name" value="USP"/>
</dbReference>
<keyword evidence="7" id="KW-0254">Endocytosis</keyword>
<dbReference type="EC" id="3.4.19.12" evidence="5"/>
<dbReference type="SMART" id="SM00290">
    <property type="entry name" value="ZnF_UBP"/>
    <property type="match status" value="1"/>
</dbReference>
<evidence type="ECO:0000256" key="3">
    <source>
        <dbReference type="ARBA" id="ARBA00004556"/>
    </source>
</evidence>
<dbReference type="Gene3D" id="3.30.40.10">
    <property type="entry name" value="Zinc/RING finger domain, C3HC4 (zinc finger)"/>
    <property type="match status" value="1"/>
</dbReference>
<evidence type="ECO:0000313" key="20">
    <source>
        <dbReference type="RefSeq" id="XP_022242947.1"/>
    </source>
</evidence>
<accession>A0ABM1SH41</accession>
<keyword evidence="11" id="KW-0862">Zinc</keyword>
<evidence type="ECO:0000256" key="12">
    <source>
        <dbReference type="ARBA" id="ARBA00023212"/>
    </source>
</evidence>
<dbReference type="InterPro" id="IPR050185">
    <property type="entry name" value="Ub_carboxyl-term_hydrolase"/>
</dbReference>
<dbReference type="PROSITE" id="PS50271">
    <property type="entry name" value="ZF_UBP"/>
    <property type="match status" value="1"/>
</dbReference>
<evidence type="ECO:0000256" key="9">
    <source>
        <dbReference type="ARBA" id="ARBA00022737"/>
    </source>
</evidence>
<dbReference type="InterPro" id="IPR001394">
    <property type="entry name" value="Peptidase_C19_UCH"/>
</dbReference>
<evidence type="ECO:0000256" key="14">
    <source>
        <dbReference type="SAM" id="MobiDB-lite"/>
    </source>
</evidence>
<dbReference type="SUPFAM" id="SSF57850">
    <property type="entry name" value="RING/U-box"/>
    <property type="match status" value="1"/>
</dbReference>
<dbReference type="InterPro" id="IPR038765">
    <property type="entry name" value="Papain-like_cys_pep_sf"/>
</dbReference>
<dbReference type="GeneID" id="106460490"/>
<dbReference type="PROSITE" id="PS00972">
    <property type="entry name" value="USP_1"/>
    <property type="match status" value="1"/>
</dbReference>
<feature type="domain" description="DUSP" evidence="17">
    <location>
        <begin position="704"/>
        <end position="806"/>
    </location>
</feature>
<dbReference type="RefSeq" id="XP_022242947.1">
    <property type="nucleotide sequence ID" value="XM_022387239.1"/>
</dbReference>